<comment type="caution">
    <text evidence="2">The sequence shown here is derived from an EMBL/GenBank/DDBJ whole genome shotgun (WGS) entry which is preliminary data.</text>
</comment>
<sequence>MKATLAVLAAIVTAVTADDQVVVQTWTGPNCTGTVAFVHVPYGACVGTDGFQSFTILWPAIYVPEAYITVLSPNNCPGIATFEDIANYVTNAGCCGGPRGVRDCFSARNANGGSDAIGTGYAPDHCPKNESLPMVDFTVDS</sequence>
<feature type="chain" id="PRO_5042536448" evidence="1">
    <location>
        <begin position="18"/>
        <end position="141"/>
    </location>
</feature>
<gene>
    <name evidence="2" type="ORF">LTR09_007977</name>
</gene>
<organism evidence="2 3">
    <name type="scientific">Extremus antarcticus</name>
    <dbReference type="NCBI Taxonomy" id="702011"/>
    <lineage>
        <taxon>Eukaryota</taxon>
        <taxon>Fungi</taxon>
        <taxon>Dikarya</taxon>
        <taxon>Ascomycota</taxon>
        <taxon>Pezizomycotina</taxon>
        <taxon>Dothideomycetes</taxon>
        <taxon>Dothideomycetidae</taxon>
        <taxon>Mycosphaerellales</taxon>
        <taxon>Extremaceae</taxon>
        <taxon>Extremus</taxon>
    </lineage>
</organism>
<accession>A0AAJ0DIL5</accession>
<reference evidence="2" key="1">
    <citation type="submission" date="2023-04" db="EMBL/GenBank/DDBJ databases">
        <title>Black Yeasts Isolated from many extreme environments.</title>
        <authorList>
            <person name="Coleine C."/>
            <person name="Stajich J.E."/>
            <person name="Selbmann L."/>
        </authorList>
    </citation>
    <scope>NUCLEOTIDE SEQUENCE</scope>
    <source>
        <strain evidence="2">CCFEE 5312</strain>
    </source>
</reference>
<keyword evidence="1" id="KW-0732">Signal</keyword>
<keyword evidence="3" id="KW-1185">Reference proteome</keyword>
<evidence type="ECO:0000313" key="3">
    <source>
        <dbReference type="Proteomes" id="UP001271007"/>
    </source>
</evidence>
<evidence type="ECO:0000256" key="1">
    <source>
        <dbReference type="SAM" id="SignalP"/>
    </source>
</evidence>
<name>A0AAJ0DIL5_9PEZI</name>
<dbReference type="AlphaFoldDB" id="A0AAJ0DIL5"/>
<dbReference type="EMBL" id="JAWDJX010000029">
    <property type="protein sequence ID" value="KAK3050899.1"/>
    <property type="molecule type" value="Genomic_DNA"/>
</dbReference>
<evidence type="ECO:0000313" key="2">
    <source>
        <dbReference type="EMBL" id="KAK3050899.1"/>
    </source>
</evidence>
<feature type="signal peptide" evidence="1">
    <location>
        <begin position="1"/>
        <end position="17"/>
    </location>
</feature>
<protein>
    <submittedName>
        <fullName evidence="2">Uncharacterized protein</fullName>
    </submittedName>
</protein>
<proteinExistence type="predicted"/>
<dbReference type="Proteomes" id="UP001271007">
    <property type="component" value="Unassembled WGS sequence"/>
</dbReference>